<feature type="domain" description="NfeD-like C-terminal" evidence="6">
    <location>
        <begin position="81"/>
        <end position="141"/>
    </location>
</feature>
<dbReference type="EMBL" id="CZAL01000014">
    <property type="protein sequence ID" value="CUP68386.1"/>
    <property type="molecule type" value="Genomic_DNA"/>
</dbReference>
<dbReference type="InterPro" id="IPR002810">
    <property type="entry name" value="NfeD-like_C"/>
</dbReference>
<dbReference type="GO" id="GO:0005886">
    <property type="term" value="C:plasma membrane"/>
    <property type="evidence" value="ECO:0007669"/>
    <property type="project" value="TreeGrafter"/>
</dbReference>
<dbReference type="InterPro" id="IPR052165">
    <property type="entry name" value="Membrane_assoc_protease"/>
</dbReference>
<keyword evidence="2 5" id="KW-0812">Transmembrane</keyword>
<dbReference type="Proteomes" id="UP000768180">
    <property type="component" value="Unassembled WGS sequence"/>
</dbReference>
<dbReference type="Proteomes" id="UP000095706">
    <property type="component" value="Unassembled WGS sequence"/>
</dbReference>
<evidence type="ECO:0000256" key="1">
    <source>
        <dbReference type="ARBA" id="ARBA00004141"/>
    </source>
</evidence>
<gene>
    <name evidence="7" type="ORF">ERS852406_00047</name>
    <name evidence="8" type="ORF">ERS852498_02549</name>
    <name evidence="10" type="ORF">G5B05_04935</name>
    <name evidence="9" type="ORF">L0N21_12055</name>
</gene>
<evidence type="ECO:0000313" key="12">
    <source>
        <dbReference type="Proteomes" id="UP000095709"/>
    </source>
</evidence>
<keyword evidence="4 5" id="KW-0472">Membrane</keyword>
<evidence type="ECO:0000313" key="10">
    <source>
        <dbReference type="EMBL" id="NSE15764.1"/>
    </source>
</evidence>
<reference evidence="10" key="3">
    <citation type="submission" date="2020-02" db="EMBL/GenBank/DDBJ databases">
        <authorList>
            <person name="Littmann E."/>
            <person name="Sorbara M."/>
        </authorList>
    </citation>
    <scope>NUCLEOTIDE SEQUENCE</scope>
    <source>
        <strain evidence="10">MSK.14.54</strain>
    </source>
</reference>
<evidence type="ECO:0000313" key="13">
    <source>
        <dbReference type="Proteomes" id="UP000768180"/>
    </source>
</evidence>
<dbReference type="STRING" id="1150298.ERS852406_00047"/>
<evidence type="ECO:0000256" key="5">
    <source>
        <dbReference type="SAM" id="Phobius"/>
    </source>
</evidence>
<dbReference type="RefSeq" id="WP_055220871.1">
    <property type="nucleotide sequence ID" value="NZ_CAXSRP010000014.1"/>
</dbReference>
<organism evidence="8 12">
    <name type="scientific">Fusicatenibacter saccharivorans</name>
    <dbReference type="NCBI Taxonomy" id="1150298"/>
    <lineage>
        <taxon>Bacteria</taxon>
        <taxon>Bacillati</taxon>
        <taxon>Bacillota</taxon>
        <taxon>Clostridia</taxon>
        <taxon>Lachnospirales</taxon>
        <taxon>Lachnospiraceae</taxon>
        <taxon>Fusicatenibacter</taxon>
    </lineage>
</organism>
<comment type="subcellular location">
    <subcellularLocation>
        <location evidence="1">Membrane</location>
        <topology evidence="1">Multi-pass membrane protein</topology>
    </subcellularLocation>
</comment>
<reference evidence="11 12" key="1">
    <citation type="submission" date="2015-09" db="EMBL/GenBank/DDBJ databases">
        <authorList>
            <consortium name="Pathogen Informatics"/>
        </authorList>
    </citation>
    <scope>NUCLEOTIDE SEQUENCE [LARGE SCALE GENOMIC DNA]</scope>
    <source>
        <strain evidence="7 11">2789STDY5608849</strain>
        <strain evidence="8 12">2789STDY5834885</strain>
    </source>
</reference>
<sequence length="151" mass="16120">MEYAVYWLIALVVLLVIEAATLGLATIWFAGGALIALIAAMCGAGFVIQMVCFLVVSLILLIFTRPVAVRFLNKDTLKTNVDRVIGMEGIVAEEISNLAGTGKVSLGGNTWTARTESEGGIIPKETVVEVLRVEGVKLIVKVKEKEGGNET</sequence>
<evidence type="ECO:0000256" key="4">
    <source>
        <dbReference type="ARBA" id="ARBA00023136"/>
    </source>
</evidence>
<evidence type="ECO:0000256" key="2">
    <source>
        <dbReference type="ARBA" id="ARBA00022692"/>
    </source>
</evidence>
<dbReference type="InterPro" id="IPR012340">
    <property type="entry name" value="NA-bd_OB-fold"/>
</dbReference>
<dbReference type="PANTHER" id="PTHR33507">
    <property type="entry name" value="INNER MEMBRANE PROTEIN YBBJ"/>
    <property type="match status" value="1"/>
</dbReference>
<feature type="transmembrane region" description="Helical" evidence="5">
    <location>
        <begin position="7"/>
        <end position="29"/>
    </location>
</feature>
<evidence type="ECO:0000259" key="6">
    <source>
        <dbReference type="Pfam" id="PF01957"/>
    </source>
</evidence>
<reference evidence="10 13" key="2">
    <citation type="journal article" date="2020" name="Cell Host Microbe">
        <title>Functional and Genomic Variation between Human-Derived Isolates of Lachnospiraceae Reveals Inter- and Intra-Species Diversity.</title>
        <authorList>
            <person name="Sorbara M.T."/>
            <person name="Littmann E.R."/>
            <person name="Fontana E."/>
            <person name="Moody T.U."/>
            <person name="Kohout C.E."/>
            <person name="Gjonbalaj M."/>
            <person name="Eaton V."/>
            <person name="Seok R."/>
            <person name="Leiner I.M."/>
            <person name="Pamer E.G."/>
        </authorList>
    </citation>
    <scope>NUCLEOTIDE SEQUENCE [LARGE SCALE GENOMIC DNA]</scope>
    <source>
        <strain evidence="10 13">MSK.14.54</strain>
    </source>
</reference>
<dbReference type="Proteomes" id="UP001199915">
    <property type="component" value="Unassembled WGS sequence"/>
</dbReference>
<evidence type="ECO:0000313" key="7">
    <source>
        <dbReference type="EMBL" id="CUN35475.1"/>
    </source>
</evidence>
<dbReference type="OrthoDB" id="5054at2"/>
<dbReference type="Gene3D" id="2.40.50.140">
    <property type="entry name" value="Nucleic acid-binding proteins"/>
    <property type="match status" value="1"/>
</dbReference>
<evidence type="ECO:0000313" key="11">
    <source>
        <dbReference type="Proteomes" id="UP000095706"/>
    </source>
</evidence>
<dbReference type="SUPFAM" id="SSF141322">
    <property type="entry name" value="NfeD domain-like"/>
    <property type="match status" value="1"/>
</dbReference>
<dbReference type="Proteomes" id="UP000095709">
    <property type="component" value="Unassembled WGS sequence"/>
</dbReference>
<dbReference type="EMBL" id="JAAITQ010000006">
    <property type="protein sequence ID" value="NSE15764.1"/>
    <property type="molecule type" value="Genomic_DNA"/>
</dbReference>
<dbReference type="AlphaFoldDB" id="A0A174Q9E7"/>
<dbReference type="GeneID" id="79854886"/>
<accession>A0A174Q9E7</accession>
<dbReference type="EMBL" id="JAKNFS010000016">
    <property type="protein sequence ID" value="MCG4766232.1"/>
    <property type="molecule type" value="Genomic_DNA"/>
</dbReference>
<evidence type="ECO:0000313" key="8">
    <source>
        <dbReference type="EMBL" id="CUP68386.1"/>
    </source>
</evidence>
<dbReference type="EMBL" id="CYYV01000001">
    <property type="protein sequence ID" value="CUN35475.1"/>
    <property type="molecule type" value="Genomic_DNA"/>
</dbReference>
<protein>
    <submittedName>
        <fullName evidence="9">NfeD family protein</fullName>
    </submittedName>
    <submittedName>
        <fullName evidence="8">NfeD-like C-terminal, partner-binding</fullName>
    </submittedName>
</protein>
<name>A0A174Q9E7_9FIRM</name>
<dbReference type="PANTHER" id="PTHR33507:SF3">
    <property type="entry name" value="INNER MEMBRANE PROTEIN YBBJ"/>
    <property type="match status" value="1"/>
</dbReference>
<keyword evidence="3 5" id="KW-1133">Transmembrane helix</keyword>
<dbReference type="Pfam" id="PF01957">
    <property type="entry name" value="NfeD"/>
    <property type="match status" value="1"/>
</dbReference>
<evidence type="ECO:0000256" key="3">
    <source>
        <dbReference type="ARBA" id="ARBA00022989"/>
    </source>
</evidence>
<keyword evidence="13" id="KW-1185">Reference proteome</keyword>
<evidence type="ECO:0000313" key="9">
    <source>
        <dbReference type="EMBL" id="MCG4766232.1"/>
    </source>
</evidence>
<proteinExistence type="predicted"/>
<reference evidence="9" key="4">
    <citation type="submission" date="2022-01" db="EMBL/GenBank/DDBJ databases">
        <title>Collection of gut derived symbiotic bacterial strains cultured from healthy donors.</title>
        <authorList>
            <person name="Lin H."/>
            <person name="Kohout C."/>
            <person name="Waligurski E."/>
            <person name="Pamer E.G."/>
        </authorList>
    </citation>
    <scope>NUCLEOTIDE SEQUENCE</scope>
    <source>
        <strain evidence="9">DFI.5.49</strain>
    </source>
</reference>
<feature type="transmembrane region" description="Helical" evidence="5">
    <location>
        <begin position="35"/>
        <end position="63"/>
    </location>
</feature>